<evidence type="ECO:0000313" key="6">
    <source>
        <dbReference type="Proteomes" id="UP000265618"/>
    </source>
</evidence>
<name>A0A9K3DDA4_9EUKA</name>
<dbReference type="Pfam" id="PF07992">
    <property type="entry name" value="Pyr_redox_2"/>
    <property type="match status" value="1"/>
</dbReference>
<sequence length="90" mass="9602">AKTVLLRDLIKGEETNVSYDNLVISTGAAPFIPPIKGTEQKMEHVHVLRTLNDMKAIKASVNREGAGRVGIIGAGYIGLELAETSLSLSL</sequence>
<dbReference type="GO" id="GO:0016491">
    <property type="term" value="F:oxidoreductase activity"/>
    <property type="evidence" value="ECO:0007669"/>
    <property type="project" value="InterPro"/>
</dbReference>
<feature type="non-terminal residue" evidence="5">
    <location>
        <position position="90"/>
    </location>
</feature>
<dbReference type="AlphaFoldDB" id="A0A9K3DDA4"/>
<dbReference type="Gene3D" id="3.50.50.60">
    <property type="entry name" value="FAD/NAD(P)-binding domain"/>
    <property type="match status" value="2"/>
</dbReference>
<comment type="caution">
    <text evidence="5">The sequence shown here is derived from an EMBL/GenBank/DDBJ whole genome shotgun (WGS) entry which is preliminary data.</text>
</comment>
<feature type="domain" description="FAD/NAD(P)-binding" evidence="4">
    <location>
        <begin position="2"/>
        <end position="84"/>
    </location>
</feature>
<evidence type="ECO:0000256" key="2">
    <source>
        <dbReference type="ARBA" id="ARBA00022630"/>
    </source>
</evidence>
<dbReference type="InterPro" id="IPR036188">
    <property type="entry name" value="FAD/NAD-bd_sf"/>
</dbReference>
<evidence type="ECO:0000313" key="5">
    <source>
        <dbReference type="EMBL" id="GIQ92155.1"/>
    </source>
</evidence>
<dbReference type="SUPFAM" id="SSF51905">
    <property type="entry name" value="FAD/NAD(P)-binding domain"/>
    <property type="match status" value="1"/>
</dbReference>
<reference evidence="5 6" key="1">
    <citation type="journal article" date="2018" name="PLoS ONE">
        <title>The draft genome of Kipferlia bialata reveals reductive genome evolution in fornicate parasites.</title>
        <authorList>
            <person name="Tanifuji G."/>
            <person name="Takabayashi S."/>
            <person name="Kume K."/>
            <person name="Takagi M."/>
            <person name="Nakayama T."/>
            <person name="Kamikawa R."/>
            <person name="Inagaki Y."/>
            <person name="Hashimoto T."/>
        </authorList>
    </citation>
    <scope>NUCLEOTIDE SEQUENCE [LARGE SCALE GENOMIC DNA]</scope>
    <source>
        <strain evidence="5">NY0173</strain>
    </source>
</reference>
<dbReference type="PRINTS" id="PR00368">
    <property type="entry name" value="FADPNR"/>
</dbReference>
<gene>
    <name evidence="5" type="ORF">KIPB_015770</name>
</gene>
<keyword evidence="3" id="KW-0274">FAD</keyword>
<dbReference type="EMBL" id="BDIP01009087">
    <property type="protein sequence ID" value="GIQ92155.1"/>
    <property type="molecule type" value="Genomic_DNA"/>
</dbReference>
<accession>A0A9K3DDA4</accession>
<evidence type="ECO:0000256" key="3">
    <source>
        <dbReference type="ARBA" id="ARBA00022827"/>
    </source>
</evidence>
<dbReference type="InterPro" id="IPR050260">
    <property type="entry name" value="FAD-bd_OxRdtase"/>
</dbReference>
<protein>
    <recommendedName>
        <fullName evidence="4">FAD/NAD(P)-binding domain-containing protein</fullName>
    </recommendedName>
</protein>
<dbReference type="Proteomes" id="UP000265618">
    <property type="component" value="Unassembled WGS sequence"/>
</dbReference>
<evidence type="ECO:0000256" key="1">
    <source>
        <dbReference type="ARBA" id="ARBA00001974"/>
    </source>
</evidence>
<evidence type="ECO:0000259" key="4">
    <source>
        <dbReference type="Pfam" id="PF07992"/>
    </source>
</evidence>
<dbReference type="InterPro" id="IPR023753">
    <property type="entry name" value="FAD/NAD-binding_dom"/>
</dbReference>
<keyword evidence="6" id="KW-1185">Reference proteome</keyword>
<proteinExistence type="predicted"/>
<dbReference type="PANTHER" id="PTHR43429">
    <property type="entry name" value="PYRIDINE NUCLEOTIDE-DISULFIDE OXIDOREDUCTASE DOMAIN-CONTAINING"/>
    <property type="match status" value="1"/>
</dbReference>
<comment type="cofactor">
    <cofactor evidence="1">
        <name>FAD</name>
        <dbReference type="ChEBI" id="CHEBI:57692"/>
    </cofactor>
</comment>
<dbReference type="OrthoDB" id="361797at2759"/>
<keyword evidence="2" id="KW-0285">Flavoprotein</keyword>
<organism evidence="5 6">
    <name type="scientific">Kipferlia bialata</name>
    <dbReference type="NCBI Taxonomy" id="797122"/>
    <lineage>
        <taxon>Eukaryota</taxon>
        <taxon>Metamonada</taxon>
        <taxon>Carpediemonas-like organisms</taxon>
        <taxon>Kipferlia</taxon>
    </lineage>
</organism>
<feature type="non-terminal residue" evidence="5">
    <location>
        <position position="1"/>
    </location>
</feature>